<evidence type="ECO:0000256" key="1">
    <source>
        <dbReference type="SAM" id="MobiDB-lite"/>
    </source>
</evidence>
<feature type="region of interest" description="Disordered" evidence="1">
    <location>
        <begin position="1"/>
        <end position="25"/>
    </location>
</feature>
<keyword evidence="3" id="KW-1185">Reference proteome</keyword>
<reference evidence="3" key="1">
    <citation type="journal article" date="2016" name="Genome Announc.">
        <title>Draft genome sequences of fungus Aspergillus calidoustus.</title>
        <authorList>
            <person name="Horn F."/>
            <person name="Linde J."/>
            <person name="Mattern D.J."/>
            <person name="Walther G."/>
            <person name="Guthke R."/>
            <person name="Scherlach K."/>
            <person name="Martin K."/>
            <person name="Brakhage A.A."/>
            <person name="Petzke L."/>
            <person name="Valiante V."/>
        </authorList>
    </citation>
    <scope>NUCLEOTIDE SEQUENCE [LARGE SCALE GENOMIC DNA]</scope>
    <source>
        <strain evidence="3">SF006504</strain>
    </source>
</reference>
<gene>
    <name evidence="2" type="ORF">ASPCAL13695</name>
</gene>
<dbReference type="Proteomes" id="UP000054771">
    <property type="component" value="Unassembled WGS sequence"/>
</dbReference>
<proteinExistence type="predicted"/>
<organism evidence="2 3">
    <name type="scientific">Aspergillus calidoustus</name>
    <dbReference type="NCBI Taxonomy" id="454130"/>
    <lineage>
        <taxon>Eukaryota</taxon>
        <taxon>Fungi</taxon>
        <taxon>Dikarya</taxon>
        <taxon>Ascomycota</taxon>
        <taxon>Pezizomycotina</taxon>
        <taxon>Eurotiomycetes</taxon>
        <taxon>Eurotiomycetidae</taxon>
        <taxon>Eurotiales</taxon>
        <taxon>Aspergillaceae</taxon>
        <taxon>Aspergillus</taxon>
        <taxon>Aspergillus subgen. Nidulantes</taxon>
    </lineage>
</organism>
<evidence type="ECO:0000313" key="2">
    <source>
        <dbReference type="EMBL" id="CEL10578.1"/>
    </source>
</evidence>
<evidence type="ECO:0000313" key="3">
    <source>
        <dbReference type="Proteomes" id="UP000054771"/>
    </source>
</evidence>
<sequence>MSASIRSGFAGAPMGRSCGAGANPSEQDWERQAFARITNWYKWFRRQYPVEMVGNIDVANEILNFDFEMVDEPNTRDAVWLEALQRKRYCCPAPGNQCQRIYTQHPPRLFP</sequence>
<protein>
    <submittedName>
        <fullName evidence="2">Uncharacterized protein</fullName>
    </submittedName>
</protein>
<dbReference type="EMBL" id="CDMC01000019">
    <property type="protein sequence ID" value="CEL10578.1"/>
    <property type="molecule type" value="Genomic_DNA"/>
</dbReference>
<name>A0A0U5GE12_ASPCI</name>
<accession>A0A0U5GE12</accession>
<dbReference type="AlphaFoldDB" id="A0A0U5GE12"/>